<protein>
    <submittedName>
        <fullName evidence="1">Multiple sugar transport system substrate-binding protein</fullName>
    </submittedName>
</protein>
<dbReference type="PANTHER" id="PTHR43649">
    <property type="entry name" value="ARABINOSE-BINDING PROTEIN-RELATED"/>
    <property type="match status" value="1"/>
</dbReference>
<dbReference type="PANTHER" id="PTHR43649:SF12">
    <property type="entry name" value="DIACETYLCHITOBIOSE BINDING PROTEIN DASA"/>
    <property type="match status" value="1"/>
</dbReference>
<reference evidence="1 2" key="1">
    <citation type="submission" date="2021-01" db="EMBL/GenBank/DDBJ databases">
        <title>Sequencing the genomes of 1000 actinobacteria strains.</title>
        <authorList>
            <person name="Klenk H.-P."/>
        </authorList>
    </citation>
    <scope>NUCLEOTIDE SEQUENCE [LARGE SCALE GENOMIC DNA]</scope>
    <source>
        <strain evidence="1 2">DSM 18662</strain>
    </source>
</reference>
<dbReference type="InterPro" id="IPR050490">
    <property type="entry name" value="Bact_solute-bd_prot1"/>
</dbReference>
<keyword evidence="2" id="KW-1185">Reference proteome</keyword>
<organism evidence="1 2">
    <name type="scientific">Microlunatus panaciterrae</name>
    <dbReference type="NCBI Taxonomy" id="400768"/>
    <lineage>
        <taxon>Bacteria</taxon>
        <taxon>Bacillati</taxon>
        <taxon>Actinomycetota</taxon>
        <taxon>Actinomycetes</taxon>
        <taxon>Propionibacteriales</taxon>
        <taxon>Propionibacteriaceae</taxon>
        <taxon>Microlunatus</taxon>
    </lineage>
</organism>
<gene>
    <name evidence="1" type="ORF">JOE57_001830</name>
</gene>
<accession>A0ABS2RIT6</accession>
<dbReference type="Proteomes" id="UP000704762">
    <property type="component" value="Unassembled WGS sequence"/>
</dbReference>
<dbReference type="EMBL" id="JAFBCF010000001">
    <property type="protein sequence ID" value="MBM7798909.1"/>
    <property type="molecule type" value="Genomic_DNA"/>
</dbReference>
<evidence type="ECO:0000313" key="2">
    <source>
        <dbReference type="Proteomes" id="UP000704762"/>
    </source>
</evidence>
<comment type="caution">
    <text evidence="1">The sequence shown here is derived from an EMBL/GenBank/DDBJ whole genome shotgun (WGS) entry which is preliminary data.</text>
</comment>
<proteinExistence type="predicted"/>
<evidence type="ECO:0000313" key="1">
    <source>
        <dbReference type="EMBL" id="MBM7798909.1"/>
    </source>
</evidence>
<keyword evidence="1" id="KW-0813">Transport</keyword>
<keyword evidence="1" id="KW-0762">Sugar transport</keyword>
<dbReference type="InterPro" id="IPR006311">
    <property type="entry name" value="TAT_signal"/>
</dbReference>
<dbReference type="SUPFAM" id="SSF53850">
    <property type="entry name" value="Periplasmic binding protein-like II"/>
    <property type="match status" value="1"/>
</dbReference>
<name>A0ABS2RIT6_9ACTN</name>
<dbReference type="InterPro" id="IPR006059">
    <property type="entry name" value="SBP"/>
</dbReference>
<dbReference type="Pfam" id="PF01547">
    <property type="entry name" value="SBP_bac_1"/>
    <property type="match status" value="1"/>
</dbReference>
<dbReference type="Gene3D" id="3.40.190.10">
    <property type="entry name" value="Periplasmic binding protein-like II"/>
    <property type="match status" value="2"/>
</dbReference>
<dbReference type="PROSITE" id="PS51318">
    <property type="entry name" value="TAT"/>
    <property type="match status" value="1"/>
</dbReference>
<sequence>MNVPKLEVVTTRALSRRDLFKGGGAAALAALGATSGCSVVSSGRDAAAVRPNKEPAPGRRTEIEIYNNFGADVGSGVVSCAKAFEEYQDEIAVRVTFAPSTGDSVQQKLFTAMAGGQAPDVGFTDASLAPAWTKLGMMLDLTPYFERDGIRLEDFFPVCAASMAYRDRIWSVQWDADANFPFFWNKTLFAKCGLDPERPPKTVDEIDAMSKEINRVKDGRATQVGMIPWDQYGANNSILTWGYAFGGELWKKGTNIVTPDNDLVVEALEWMARYAKSVGGPSAVAVAPPSLQAHPFSTGKIGMAGLVTPNLLQVKELNPDMEIGATLLPYQPPGASHPGQGAWLGGWSAFIPAGAPEPDAAWEFIKWLGISEEGTAAEWEHIGFPVGYQKASINAKIAADPVAGVYHETLSKMQNTRPLITVNDFYGQQMEEKVQAAVYGQVTPLQAMRQVKELTVREAHRFERVG</sequence>